<accession>A0AAV2AN26</accession>
<organism evidence="1 2">
    <name type="scientific">Larinioides sclopetarius</name>
    <dbReference type="NCBI Taxonomy" id="280406"/>
    <lineage>
        <taxon>Eukaryota</taxon>
        <taxon>Metazoa</taxon>
        <taxon>Ecdysozoa</taxon>
        <taxon>Arthropoda</taxon>
        <taxon>Chelicerata</taxon>
        <taxon>Arachnida</taxon>
        <taxon>Araneae</taxon>
        <taxon>Araneomorphae</taxon>
        <taxon>Entelegynae</taxon>
        <taxon>Araneoidea</taxon>
        <taxon>Araneidae</taxon>
        <taxon>Larinioides</taxon>
    </lineage>
</organism>
<evidence type="ECO:0000313" key="1">
    <source>
        <dbReference type="EMBL" id="CAL1284579.1"/>
    </source>
</evidence>
<reference evidence="1 2" key="1">
    <citation type="submission" date="2024-04" db="EMBL/GenBank/DDBJ databases">
        <authorList>
            <person name="Rising A."/>
            <person name="Reimegard J."/>
            <person name="Sonavane S."/>
            <person name="Akerstrom W."/>
            <person name="Nylinder S."/>
            <person name="Hedman E."/>
            <person name="Kallberg Y."/>
        </authorList>
    </citation>
    <scope>NUCLEOTIDE SEQUENCE [LARGE SCALE GENOMIC DNA]</scope>
</reference>
<protein>
    <submittedName>
        <fullName evidence="1">Uncharacterized protein</fullName>
    </submittedName>
</protein>
<keyword evidence="2" id="KW-1185">Reference proteome</keyword>
<gene>
    <name evidence="1" type="ORF">LARSCL_LOCUS13232</name>
</gene>
<evidence type="ECO:0000313" key="2">
    <source>
        <dbReference type="Proteomes" id="UP001497382"/>
    </source>
</evidence>
<comment type="caution">
    <text evidence="1">The sequence shown here is derived from an EMBL/GenBank/DDBJ whole genome shotgun (WGS) entry which is preliminary data.</text>
</comment>
<dbReference type="Proteomes" id="UP001497382">
    <property type="component" value="Unassembled WGS sequence"/>
</dbReference>
<name>A0AAV2AN26_9ARAC</name>
<dbReference type="AlphaFoldDB" id="A0AAV2AN26"/>
<proteinExistence type="predicted"/>
<sequence>MSSLRKEFLSKPSKSERVLHHSIFELLGKVGFTLKSGDLTAIQGR</sequence>
<dbReference type="EMBL" id="CAXIEN010000181">
    <property type="protein sequence ID" value="CAL1284579.1"/>
    <property type="molecule type" value="Genomic_DNA"/>
</dbReference>